<evidence type="ECO:0000313" key="3">
    <source>
        <dbReference type="EMBL" id="KAK1401701.1"/>
    </source>
</evidence>
<dbReference type="PANTHER" id="PTHR32246">
    <property type="entry name" value="INGRESSION PROTEIN FIC1"/>
    <property type="match status" value="1"/>
</dbReference>
<feature type="domain" description="C2" evidence="2">
    <location>
        <begin position="1"/>
        <end position="112"/>
    </location>
</feature>
<dbReference type="CDD" id="cd04051">
    <property type="entry name" value="C2_SRC2_like"/>
    <property type="match status" value="1"/>
</dbReference>
<dbReference type="PANTHER" id="PTHR32246:SF173">
    <property type="entry name" value="C2 DOMAIN-CONTAINING PROTEIN"/>
    <property type="match status" value="1"/>
</dbReference>
<sequence>MNTIPLEITIKSARILKRVNFFDRRRIYIVVSLIGSNSFSKQRTNVDLRNGSEPCWWFKMKFHVEESKIHANACMLVLQVRCSKPLGDKDIGYLYVPVRELFEGVRGPTRCKDVAYTVTTSSGKPKGILYLSYEFGEEIMVKGVDKEIIRVVPAASAPPLEGFWDGTTSSEASAPPYDEEN</sequence>
<dbReference type="AlphaFoldDB" id="A0AAD8NAP8"/>
<dbReference type="PROSITE" id="PS50004">
    <property type="entry name" value="C2"/>
    <property type="match status" value="1"/>
</dbReference>
<evidence type="ECO:0000259" key="2">
    <source>
        <dbReference type="PROSITE" id="PS50004"/>
    </source>
</evidence>
<organism evidence="3 4">
    <name type="scientific">Heracleum sosnowskyi</name>
    <dbReference type="NCBI Taxonomy" id="360622"/>
    <lineage>
        <taxon>Eukaryota</taxon>
        <taxon>Viridiplantae</taxon>
        <taxon>Streptophyta</taxon>
        <taxon>Embryophyta</taxon>
        <taxon>Tracheophyta</taxon>
        <taxon>Spermatophyta</taxon>
        <taxon>Magnoliopsida</taxon>
        <taxon>eudicotyledons</taxon>
        <taxon>Gunneridae</taxon>
        <taxon>Pentapetalae</taxon>
        <taxon>asterids</taxon>
        <taxon>campanulids</taxon>
        <taxon>Apiales</taxon>
        <taxon>Apiaceae</taxon>
        <taxon>Apioideae</taxon>
        <taxon>apioid superclade</taxon>
        <taxon>Tordylieae</taxon>
        <taxon>Tordyliinae</taxon>
        <taxon>Heracleum</taxon>
    </lineage>
</organism>
<evidence type="ECO:0000313" key="4">
    <source>
        <dbReference type="Proteomes" id="UP001237642"/>
    </source>
</evidence>
<evidence type="ECO:0000256" key="1">
    <source>
        <dbReference type="SAM" id="MobiDB-lite"/>
    </source>
</evidence>
<dbReference type="InterPro" id="IPR000008">
    <property type="entry name" value="C2_dom"/>
</dbReference>
<dbReference type="GO" id="GO:0006952">
    <property type="term" value="P:defense response"/>
    <property type="evidence" value="ECO:0007669"/>
    <property type="project" value="InterPro"/>
</dbReference>
<dbReference type="SUPFAM" id="SSF49562">
    <property type="entry name" value="C2 domain (Calcium/lipid-binding domain, CaLB)"/>
    <property type="match status" value="1"/>
</dbReference>
<dbReference type="SMART" id="SM00239">
    <property type="entry name" value="C2"/>
    <property type="match status" value="1"/>
</dbReference>
<reference evidence="3" key="2">
    <citation type="submission" date="2023-05" db="EMBL/GenBank/DDBJ databases">
        <authorList>
            <person name="Schelkunov M.I."/>
        </authorList>
    </citation>
    <scope>NUCLEOTIDE SEQUENCE</scope>
    <source>
        <strain evidence="3">Hsosn_3</strain>
        <tissue evidence="3">Leaf</tissue>
    </source>
</reference>
<proteinExistence type="predicted"/>
<dbReference type="Gene3D" id="2.60.40.150">
    <property type="entry name" value="C2 domain"/>
    <property type="match status" value="1"/>
</dbReference>
<protein>
    <recommendedName>
        <fullName evidence="2">C2 domain-containing protein</fullName>
    </recommendedName>
</protein>
<dbReference type="Proteomes" id="UP001237642">
    <property type="component" value="Unassembled WGS sequence"/>
</dbReference>
<dbReference type="Pfam" id="PF00168">
    <property type="entry name" value="C2"/>
    <property type="match status" value="1"/>
</dbReference>
<comment type="caution">
    <text evidence="3">The sequence shown here is derived from an EMBL/GenBank/DDBJ whole genome shotgun (WGS) entry which is preliminary data.</text>
</comment>
<gene>
    <name evidence="3" type="ORF">POM88_001306</name>
</gene>
<reference evidence="3" key="1">
    <citation type="submission" date="2023-02" db="EMBL/GenBank/DDBJ databases">
        <title>Genome of toxic invasive species Heracleum sosnowskyi carries increased number of genes despite the absence of recent whole-genome duplications.</title>
        <authorList>
            <person name="Schelkunov M."/>
            <person name="Shtratnikova V."/>
            <person name="Makarenko M."/>
            <person name="Klepikova A."/>
            <person name="Omelchenko D."/>
            <person name="Novikova G."/>
            <person name="Obukhova E."/>
            <person name="Bogdanov V."/>
            <person name="Penin A."/>
            <person name="Logacheva M."/>
        </authorList>
    </citation>
    <scope>NUCLEOTIDE SEQUENCE</scope>
    <source>
        <strain evidence="3">Hsosn_3</strain>
        <tissue evidence="3">Leaf</tissue>
    </source>
</reference>
<accession>A0AAD8NAP8</accession>
<feature type="region of interest" description="Disordered" evidence="1">
    <location>
        <begin position="162"/>
        <end position="181"/>
    </location>
</feature>
<name>A0AAD8NAP8_9APIA</name>
<dbReference type="InterPro" id="IPR044750">
    <property type="entry name" value="C2_SRC2/BAP"/>
</dbReference>
<dbReference type="EMBL" id="JAUIZM010000001">
    <property type="protein sequence ID" value="KAK1401701.1"/>
    <property type="molecule type" value="Genomic_DNA"/>
</dbReference>
<dbReference type="InterPro" id="IPR035892">
    <property type="entry name" value="C2_domain_sf"/>
</dbReference>
<keyword evidence="4" id="KW-1185">Reference proteome</keyword>